<name>A0AAW1RUX3_9CHLO</name>
<sequence length="437" mass="50814">MSDDDMEDYGFEYSDEDVQEEDVDIENQYYNSKGMLEGSDPKEALRGFTDVVRMEPDKGEWGFKALKQIVKLHYKLGNHDEMLQSYRKMLEYTRSAVTRNQSEKKINSLLDHVAASTEMRLLQEFYGITLEALAEAKNERLWFKTQLKLCSLWLKLCEYNRATKLLKELHRSCQSDDGSDDPNKGTQLVEVYAMEIQMHTELKNSKRLKDLYHKALTIKSAIPHPRILGVIRECGGKMHMHERSWSEAATDFFEAFKSYDEAGAVRRIQCLKYLVLATMLMESAVDPFDAQEAAPYKQDPEVLAMTNMVSAYQANDILGFERILRTNRKTIYDDPFIRNYIDDLLKNIRTQVVLKLIQPYTRIRIAFVARQLNIEERDVEQLLVSLILDGRIQGHIDQVGQLLELDDRAVDVQKYRAIDKWATHLRALHQTVLNKLQ</sequence>
<dbReference type="InterPro" id="IPR036390">
    <property type="entry name" value="WH_DNA-bd_sf"/>
</dbReference>
<dbReference type="FunFam" id="1.25.40.570:FF:000011">
    <property type="entry name" value="COP9 signalosome complex subunit 2"/>
    <property type="match status" value="1"/>
</dbReference>
<keyword evidence="10" id="KW-1185">Reference proteome</keyword>
<evidence type="ECO:0000313" key="9">
    <source>
        <dbReference type="EMBL" id="KAK9837288.1"/>
    </source>
</evidence>
<evidence type="ECO:0000256" key="1">
    <source>
        <dbReference type="ARBA" id="ARBA00004123"/>
    </source>
</evidence>
<comment type="caution">
    <text evidence="9">The sequence shown here is derived from an EMBL/GenBank/DDBJ whole genome shotgun (WGS) entry which is preliminary data.</text>
</comment>
<dbReference type="InterPro" id="IPR050871">
    <property type="entry name" value="26S_Proteasome/COP9_Components"/>
</dbReference>
<protein>
    <recommendedName>
        <fullName evidence="4">COP9 signalosome complex subunit 2</fullName>
    </recommendedName>
</protein>
<evidence type="ECO:0000259" key="8">
    <source>
        <dbReference type="PROSITE" id="PS50250"/>
    </source>
</evidence>
<dbReference type="PROSITE" id="PS50250">
    <property type="entry name" value="PCI"/>
    <property type="match status" value="1"/>
</dbReference>
<dbReference type="AlphaFoldDB" id="A0AAW1RUX3"/>
<dbReference type="InterPro" id="IPR058796">
    <property type="entry name" value="COPS2_C"/>
</dbReference>
<keyword evidence="7" id="KW-0539">Nucleus</keyword>
<dbReference type="EMBL" id="JALJOU010000022">
    <property type="protein sequence ID" value="KAK9837288.1"/>
    <property type="molecule type" value="Genomic_DNA"/>
</dbReference>
<evidence type="ECO:0000256" key="3">
    <source>
        <dbReference type="ARBA" id="ARBA00009318"/>
    </source>
</evidence>
<dbReference type="InterPro" id="IPR000717">
    <property type="entry name" value="PCI_dom"/>
</dbReference>
<evidence type="ECO:0000256" key="4">
    <source>
        <dbReference type="ARBA" id="ARBA00014879"/>
    </source>
</evidence>
<evidence type="ECO:0000256" key="6">
    <source>
        <dbReference type="ARBA" id="ARBA00022790"/>
    </source>
</evidence>
<gene>
    <name evidence="9" type="ORF">WJX81_003582</name>
</gene>
<dbReference type="SMART" id="SM00753">
    <property type="entry name" value="PAM"/>
    <property type="match status" value="1"/>
</dbReference>
<dbReference type="GO" id="GO:0008180">
    <property type="term" value="C:COP9 signalosome"/>
    <property type="evidence" value="ECO:0007669"/>
    <property type="project" value="UniProtKB-KW"/>
</dbReference>
<dbReference type="Gene3D" id="1.25.40.570">
    <property type="match status" value="1"/>
</dbReference>
<comment type="similarity">
    <text evidence="3">Belongs to the CSN2 family.</text>
</comment>
<dbReference type="Proteomes" id="UP001445335">
    <property type="component" value="Unassembled WGS sequence"/>
</dbReference>
<dbReference type="SMART" id="SM00088">
    <property type="entry name" value="PINT"/>
    <property type="match status" value="1"/>
</dbReference>
<comment type="subcellular location">
    <subcellularLocation>
        <location evidence="2">Cytoplasm</location>
    </subcellularLocation>
    <subcellularLocation>
        <location evidence="1">Nucleus</location>
    </subcellularLocation>
</comment>
<accession>A0AAW1RUX3</accession>
<evidence type="ECO:0000256" key="7">
    <source>
        <dbReference type="ARBA" id="ARBA00023242"/>
    </source>
</evidence>
<proteinExistence type="inferred from homology"/>
<dbReference type="GO" id="GO:0005737">
    <property type="term" value="C:cytoplasm"/>
    <property type="evidence" value="ECO:0007669"/>
    <property type="project" value="UniProtKB-SubCell"/>
</dbReference>
<keyword evidence="6" id="KW-0736">Signalosome</keyword>
<dbReference type="PANTHER" id="PTHR10678">
    <property type="entry name" value="26S PROTEASOME NON-ATPASE REGULATORY SUBUNIT 11/COP9 SIGNALOSOME COMPLEX SUBUNIT 2"/>
    <property type="match status" value="1"/>
</dbReference>
<reference evidence="9 10" key="1">
    <citation type="journal article" date="2024" name="Nat. Commun.">
        <title>Phylogenomics reveals the evolutionary origins of lichenization in chlorophyte algae.</title>
        <authorList>
            <person name="Puginier C."/>
            <person name="Libourel C."/>
            <person name="Otte J."/>
            <person name="Skaloud P."/>
            <person name="Haon M."/>
            <person name="Grisel S."/>
            <person name="Petersen M."/>
            <person name="Berrin J.G."/>
            <person name="Delaux P.M."/>
            <person name="Dal Grande F."/>
            <person name="Keller J."/>
        </authorList>
    </citation>
    <scope>NUCLEOTIDE SEQUENCE [LARGE SCALE GENOMIC DNA]</scope>
    <source>
        <strain evidence="9 10">SAG 245.80</strain>
    </source>
</reference>
<feature type="domain" description="PCI" evidence="8">
    <location>
        <begin position="241"/>
        <end position="410"/>
    </location>
</feature>
<keyword evidence="5" id="KW-0963">Cytoplasm</keyword>
<organism evidence="9 10">
    <name type="scientific">Elliptochloris bilobata</name>
    <dbReference type="NCBI Taxonomy" id="381761"/>
    <lineage>
        <taxon>Eukaryota</taxon>
        <taxon>Viridiplantae</taxon>
        <taxon>Chlorophyta</taxon>
        <taxon>core chlorophytes</taxon>
        <taxon>Trebouxiophyceae</taxon>
        <taxon>Trebouxiophyceae incertae sedis</taxon>
        <taxon>Elliptochloris clade</taxon>
        <taxon>Elliptochloris</taxon>
    </lineage>
</organism>
<dbReference type="SUPFAM" id="SSF46785">
    <property type="entry name" value="Winged helix' DNA-binding domain"/>
    <property type="match status" value="1"/>
</dbReference>
<dbReference type="Pfam" id="PF25983">
    <property type="entry name" value="COPS2_C"/>
    <property type="match status" value="1"/>
</dbReference>
<evidence type="ECO:0000256" key="2">
    <source>
        <dbReference type="ARBA" id="ARBA00004496"/>
    </source>
</evidence>
<dbReference type="Pfam" id="PF01399">
    <property type="entry name" value="PCI"/>
    <property type="match status" value="1"/>
</dbReference>
<evidence type="ECO:0000256" key="5">
    <source>
        <dbReference type="ARBA" id="ARBA00022490"/>
    </source>
</evidence>
<evidence type="ECO:0000313" key="10">
    <source>
        <dbReference type="Proteomes" id="UP001445335"/>
    </source>
</evidence>